<name>A0A4Q9LK25_9MICR</name>
<evidence type="ECO:0000256" key="2">
    <source>
        <dbReference type="ARBA" id="ARBA00022741"/>
    </source>
</evidence>
<dbReference type="PRINTS" id="PR01661">
    <property type="entry name" value="MCMPROTEIN5"/>
</dbReference>
<evidence type="ECO:0000256" key="4">
    <source>
        <dbReference type="ARBA" id="ARBA00023125"/>
    </source>
</evidence>
<dbReference type="GO" id="GO:0043138">
    <property type="term" value="F:3'-5' DNA helicase activity"/>
    <property type="evidence" value="ECO:0007669"/>
    <property type="project" value="TreeGrafter"/>
</dbReference>
<organism evidence="9 10">
    <name type="scientific">Hamiltosporidium magnivora</name>
    <dbReference type="NCBI Taxonomy" id="148818"/>
    <lineage>
        <taxon>Eukaryota</taxon>
        <taxon>Fungi</taxon>
        <taxon>Fungi incertae sedis</taxon>
        <taxon>Microsporidia</taxon>
        <taxon>Dubosqiidae</taxon>
        <taxon>Hamiltosporidium</taxon>
    </lineage>
</organism>
<dbReference type="SMART" id="SM00350">
    <property type="entry name" value="MCM"/>
    <property type="match status" value="1"/>
</dbReference>
<dbReference type="GO" id="GO:0003688">
    <property type="term" value="F:DNA replication origin binding"/>
    <property type="evidence" value="ECO:0007669"/>
    <property type="project" value="UniProtKB-UniRule"/>
</dbReference>
<keyword evidence="7" id="KW-0347">Helicase</keyword>
<dbReference type="InterPro" id="IPR018525">
    <property type="entry name" value="MCM_CS"/>
</dbReference>
<protein>
    <recommendedName>
        <fullName evidence="7">DNA replication licensing factor MCM5</fullName>
        <ecNumber evidence="7">3.6.4.12</ecNumber>
    </recommendedName>
</protein>
<dbReference type="EMBL" id="PIXR01000163">
    <property type="protein sequence ID" value="TBU08583.1"/>
    <property type="molecule type" value="Genomic_DNA"/>
</dbReference>
<dbReference type="InterPro" id="IPR041562">
    <property type="entry name" value="MCM_lid"/>
</dbReference>
<evidence type="ECO:0000256" key="6">
    <source>
        <dbReference type="RuleBase" id="RU004070"/>
    </source>
</evidence>
<comment type="subcellular location">
    <subcellularLocation>
        <location evidence="7">Nucleus</location>
    </subcellularLocation>
</comment>
<dbReference type="InterPro" id="IPR027417">
    <property type="entry name" value="P-loop_NTPase"/>
</dbReference>
<dbReference type="GO" id="GO:0003697">
    <property type="term" value="F:single-stranded DNA binding"/>
    <property type="evidence" value="ECO:0007669"/>
    <property type="project" value="TreeGrafter"/>
</dbReference>
<dbReference type="GO" id="GO:0043596">
    <property type="term" value="C:nuclear replication fork"/>
    <property type="evidence" value="ECO:0007669"/>
    <property type="project" value="UniProtKB-ARBA"/>
</dbReference>
<proteinExistence type="inferred from homology"/>
<keyword evidence="3 6" id="KW-0067">ATP-binding</keyword>
<comment type="subunit">
    <text evidence="7">Component of the MCM2-7 complex.</text>
</comment>
<keyword evidence="7" id="KW-0539">Nucleus</keyword>
<dbReference type="Gene3D" id="3.40.50.300">
    <property type="entry name" value="P-loop containing nucleotide triphosphate hydrolases"/>
    <property type="match status" value="1"/>
</dbReference>
<keyword evidence="7" id="KW-0235">DNA replication</keyword>
<evidence type="ECO:0000256" key="7">
    <source>
        <dbReference type="RuleBase" id="RU368063"/>
    </source>
</evidence>
<sequence length="668" mass="75885">MNWDENQISSIDLLNTQPLLSDEIIKQQYQSFISSFQHDERYIYRTPKSIMKINLQHLSAYDFQLFQELKRRPLHVIQIFEQVTSKLELILNVSPISIRAIDSSYINKIIRIQGIAVNASQVIVKPSSLFLQCKSCLTTRILDYIPRSCSNQCSMDPFTIIPEKCQVLDTQYVKIQETFQDIPPNETPKHATLVLENNLINRITPGKEVSVTVIYGIKETHSYFKVIGINSEERDTKCFTEEEELMFRQISKGVLPDENNSEPKNNSELKNNTAYSLIVKSIAPFIHGMEDVKKAIVCLLFGGTRRILEDGITLRGDLNILLLGDPGVAKSQLLKQTCNLSPVGVYTSGKGSSAAGLTAAVIRDSKGEFCLEGGALVLSDGGVCCIDEFDKMDLKDQVAIHEAMEQQTVSIAKAGITTSLNTRCSVLAAANPTFGRYDNYRSIGENIDFGISVMSRFDFIFIIKDECIRSRDEEMARHIMGIHKDSKNMGFLDTEILRRYILYARSKIFPSLNDKARDRLCDFYVNARKNIKKWEKMGGEKSIIPITVRQLESVCRCAEALARMELNENVCEWHVEEAIRLFMVSTMDAVNKGYYIEGMNRKGIVDEIRILCDKIREMLPVGTGRSYDSLRDRLKDYGDEKINRAIEYLIKSEKVVLRNMGKVIVRMP</sequence>
<dbReference type="AlphaFoldDB" id="A0A4Q9LK25"/>
<dbReference type="VEuPathDB" id="MicrosporidiaDB:CWI39_0163p0020"/>
<comment type="function">
    <text evidence="7">Acts as component of the MCM2-7 complex (MCM complex) which is the replicative helicase essential for 'once per cell cycle' DNA replication initiation and elongation in eukaryotic cells. The active ATPase sites in the MCM2-7 ring are formed through the interaction surfaces of two neighboring subunits such that a critical structure of a conserved arginine finger motif is provided in trans relative to the ATP-binding site of the Walker A box of the adjacent subunit. The six ATPase active sites, however, are likely to contribute differentially to the complex helicase activity.</text>
</comment>
<evidence type="ECO:0000313" key="10">
    <source>
        <dbReference type="Proteomes" id="UP000293045"/>
    </source>
</evidence>
<dbReference type="Proteomes" id="UP000293045">
    <property type="component" value="Unassembled WGS sequence"/>
</dbReference>
<dbReference type="GO" id="GO:0005656">
    <property type="term" value="C:nuclear pre-replicative complex"/>
    <property type="evidence" value="ECO:0007669"/>
    <property type="project" value="UniProtKB-ARBA"/>
</dbReference>
<dbReference type="FunFam" id="3.40.50.300:FF:002469">
    <property type="entry name" value="Cell division control protein 21"/>
    <property type="match status" value="1"/>
</dbReference>
<dbReference type="PROSITE" id="PS50051">
    <property type="entry name" value="MCM_2"/>
    <property type="match status" value="1"/>
</dbReference>
<dbReference type="Pfam" id="PF17207">
    <property type="entry name" value="MCM_OB"/>
    <property type="match status" value="1"/>
</dbReference>
<dbReference type="SUPFAM" id="SSF52540">
    <property type="entry name" value="P-loop containing nucleoside triphosphate hydrolases"/>
    <property type="match status" value="1"/>
</dbReference>
<dbReference type="InterPro" id="IPR008048">
    <property type="entry name" value="MCM5"/>
</dbReference>
<dbReference type="GO" id="GO:0016787">
    <property type="term" value="F:hydrolase activity"/>
    <property type="evidence" value="ECO:0007669"/>
    <property type="project" value="UniProtKB-KW"/>
</dbReference>
<dbReference type="PRINTS" id="PR01657">
    <property type="entry name" value="MCMFAMILY"/>
</dbReference>
<dbReference type="Gene3D" id="2.40.50.140">
    <property type="entry name" value="Nucleic acid-binding proteins"/>
    <property type="match status" value="1"/>
</dbReference>
<comment type="catalytic activity">
    <reaction evidence="7">
        <text>ATP + H2O = ADP + phosphate + H(+)</text>
        <dbReference type="Rhea" id="RHEA:13065"/>
        <dbReference type="ChEBI" id="CHEBI:15377"/>
        <dbReference type="ChEBI" id="CHEBI:15378"/>
        <dbReference type="ChEBI" id="CHEBI:30616"/>
        <dbReference type="ChEBI" id="CHEBI:43474"/>
        <dbReference type="ChEBI" id="CHEBI:456216"/>
        <dbReference type="EC" id="3.6.4.12"/>
    </reaction>
</comment>
<dbReference type="GO" id="GO:0031261">
    <property type="term" value="C:DNA replication preinitiation complex"/>
    <property type="evidence" value="ECO:0007669"/>
    <property type="project" value="UniProtKB-ARBA"/>
</dbReference>
<dbReference type="Gene3D" id="2.20.28.10">
    <property type="match status" value="1"/>
</dbReference>
<dbReference type="Pfam" id="PF17855">
    <property type="entry name" value="MCM_lid"/>
    <property type="match status" value="1"/>
</dbReference>
<accession>A0A4Q9LK25</accession>
<comment type="caution">
    <text evidence="9">The sequence shown here is derived from an EMBL/GenBank/DDBJ whole genome shotgun (WGS) entry which is preliminary data.</text>
</comment>
<feature type="domain" description="MCM C-terminal AAA(+) ATPase" evidence="8">
    <location>
        <begin position="274"/>
        <end position="479"/>
    </location>
</feature>
<dbReference type="InterPro" id="IPR001208">
    <property type="entry name" value="MCM_dom"/>
</dbReference>
<dbReference type="InterPro" id="IPR031327">
    <property type="entry name" value="MCM"/>
</dbReference>
<keyword evidence="2 6" id="KW-0547">Nucleotide-binding</keyword>
<dbReference type="GO" id="GO:0005524">
    <property type="term" value="F:ATP binding"/>
    <property type="evidence" value="ECO:0007669"/>
    <property type="project" value="UniProtKB-UniRule"/>
</dbReference>
<keyword evidence="5 7" id="KW-0131">Cell cycle</keyword>
<evidence type="ECO:0000256" key="3">
    <source>
        <dbReference type="ARBA" id="ARBA00022840"/>
    </source>
</evidence>
<dbReference type="EC" id="3.6.4.12" evidence="7"/>
<dbReference type="GO" id="GO:0017116">
    <property type="term" value="F:single-stranded DNA helicase activity"/>
    <property type="evidence" value="ECO:0007669"/>
    <property type="project" value="TreeGrafter"/>
</dbReference>
<keyword evidence="7" id="KW-0378">Hydrolase</keyword>
<dbReference type="GO" id="GO:0006270">
    <property type="term" value="P:DNA replication initiation"/>
    <property type="evidence" value="ECO:0007669"/>
    <property type="project" value="UniProtKB-UniRule"/>
</dbReference>
<evidence type="ECO:0000259" key="8">
    <source>
        <dbReference type="PROSITE" id="PS50051"/>
    </source>
</evidence>
<dbReference type="PANTHER" id="PTHR11630:SF42">
    <property type="entry name" value="DNA REPLICATION LICENSING FACTOR MCM5"/>
    <property type="match status" value="1"/>
</dbReference>
<evidence type="ECO:0000256" key="5">
    <source>
        <dbReference type="ARBA" id="ARBA00023306"/>
    </source>
</evidence>
<gene>
    <name evidence="9" type="ORF">CWI39_0163p0020</name>
</gene>
<dbReference type="PROSITE" id="PS00847">
    <property type="entry name" value="MCM_1"/>
    <property type="match status" value="1"/>
</dbReference>
<comment type="similarity">
    <text evidence="1 6">Belongs to the MCM family.</text>
</comment>
<evidence type="ECO:0000313" key="9">
    <source>
        <dbReference type="EMBL" id="TBU08583.1"/>
    </source>
</evidence>
<dbReference type="PANTHER" id="PTHR11630">
    <property type="entry name" value="DNA REPLICATION LICENSING FACTOR MCM FAMILY MEMBER"/>
    <property type="match status" value="1"/>
</dbReference>
<dbReference type="InterPro" id="IPR012340">
    <property type="entry name" value="NA-bd_OB-fold"/>
</dbReference>
<dbReference type="GO" id="GO:0000727">
    <property type="term" value="P:double-strand break repair via break-induced replication"/>
    <property type="evidence" value="ECO:0007669"/>
    <property type="project" value="TreeGrafter"/>
</dbReference>
<dbReference type="VEuPathDB" id="MicrosporidiaDB:CWI36_0296p0040"/>
<dbReference type="InterPro" id="IPR033762">
    <property type="entry name" value="MCM_OB"/>
</dbReference>
<dbReference type="Pfam" id="PF00493">
    <property type="entry name" value="MCM"/>
    <property type="match status" value="1"/>
</dbReference>
<dbReference type="GO" id="GO:0042555">
    <property type="term" value="C:MCM complex"/>
    <property type="evidence" value="ECO:0007669"/>
    <property type="project" value="UniProtKB-UniRule"/>
</dbReference>
<evidence type="ECO:0000256" key="1">
    <source>
        <dbReference type="ARBA" id="ARBA00008010"/>
    </source>
</evidence>
<reference evidence="9 10" key="1">
    <citation type="submission" date="2017-12" db="EMBL/GenBank/DDBJ databases">
        <authorList>
            <person name="Pombert J.-F."/>
            <person name="Haag K.L."/>
            <person name="Ebert D."/>
        </authorList>
    </citation>
    <scope>NUCLEOTIDE SEQUENCE [LARGE SCALE GENOMIC DNA]</scope>
    <source>
        <strain evidence="9">IL-BN-2</strain>
    </source>
</reference>
<dbReference type="SUPFAM" id="SSF50249">
    <property type="entry name" value="Nucleic acid-binding proteins"/>
    <property type="match status" value="1"/>
</dbReference>
<dbReference type="Pfam" id="PF21933">
    <property type="entry name" value="MCM5_C"/>
    <property type="match status" value="1"/>
</dbReference>
<dbReference type="InterPro" id="IPR054125">
    <property type="entry name" value="MCM5_C"/>
</dbReference>
<dbReference type="GO" id="GO:0006279">
    <property type="term" value="P:premeiotic DNA replication"/>
    <property type="evidence" value="ECO:0007669"/>
    <property type="project" value="UniProtKB-ARBA"/>
</dbReference>
<keyword evidence="4 6" id="KW-0238">DNA-binding</keyword>